<gene>
    <name evidence="1" type="ORF">GII36_02310</name>
</gene>
<evidence type="ECO:0000313" key="2">
    <source>
        <dbReference type="Proteomes" id="UP001059824"/>
    </source>
</evidence>
<dbReference type="EMBL" id="CP045921">
    <property type="protein sequence ID" value="QHN42681.1"/>
    <property type="molecule type" value="Genomic_DNA"/>
</dbReference>
<organism evidence="1 2">
    <name type="scientific">Candidatus Mycosynbacter amalyticus</name>
    <dbReference type="NCBI Taxonomy" id="2665156"/>
    <lineage>
        <taxon>Bacteria</taxon>
        <taxon>Candidatus Saccharimonadota</taxon>
        <taxon>Candidatus Saccharimonadota incertae sedis</taxon>
        <taxon>Candidatus Mycosynbacter</taxon>
    </lineage>
</organism>
<keyword evidence="2" id="KW-1185">Reference proteome</keyword>
<dbReference type="RefSeq" id="WP_260764163.1">
    <property type="nucleotide sequence ID" value="NZ_CP045921.1"/>
</dbReference>
<dbReference type="AlphaFoldDB" id="A0A857MNG5"/>
<reference evidence="1" key="1">
    <citation type="journal article" date="2021" name="Nat. Microbiol.">
        <title>Cocultivation of an ultrasmall environmental parasitic bacterium with lytic ability against bacteria associated with wastewater foams.</title>
        <authorList>
            <person name="Batinovic S."/>
            <person name="Rose J.J.A."/>
            <person name="Ratcliffe J."/>
            <person name="Seviour R.J."/>
            <person name="Petrovski S."/>
        </authorList>
    </citation>
    <scope>NUCLEOTIDE SEQUENCE</scope>
    <source>
        <strain evidence="1">JR1</strain>
    </source>
</reference>
<name>A0A857MNG5_9BACT</name>
<evidence type="ECO:0000313" key="1">
    <source>
        <dbReference type="EMBL" id="QHN42681.1"/>
    </source>
</evidence>
<protein>
    <submittedName>
        <fullName evidence="1">Uncharacterized protein</fullName>
    </submittedName>
</protein>
<proteinExistence type="predicted"/>
<dbReference type="KEGG" id="mama:GII36_02310"/>
<sequence length="260" mass="29489">MKPSIHERIAAGRANYTTDALLLELNRLARVHRGFRERKVGEWSVELTHTDPVREDSYLRQRGESSMLSSALTTQYGFMATREYPSADFSMVTYNFCATSALDNVALPEHLARYVYGAYTNPLEQAEPVNAIQSVEVHIDTEDEKLHVCQNAKYLDMGGNEIVATCTNMPQDDEDEATAITIADLNDDSDHINMDFFNLPTPLQFRADAALHLEQLESTDDTAARAMFDREFSPEQRHLDLAYFTLRSMKHAMRNIGMDV</sequence>
<accession>A0A857MNG5</accession>
<dbReference type="Proteomes" id="UP001059824">
    <property type="component" value="Chromosome"/>
</dbReference>